<gene>
    <name evidence="2" type="ORF">J2S73_001398</name>
</gene>
<keyword evidence="3" id="KW-1185">Reference proteome</keyword>
<dbReference type="InterPro" id="IPR015168">
    <property type="entry name" value="SsuA/THI5"/>
</dbReference>
<evidence type="ECO:0000259" key="1">
    <source>
        <dbReference type="Pfam" id="PF09084"/>
    </source>
</evidence>
<accession>A0AAE3VNJ8</accession>
<organism evidence="2 3">
    <name type="scientific">Amorphus orientalis</name>
    <dbReference type="NCBI Taxonomy" id="649198"/>
    <lineage>
        <taxon>Bacteria</taxon>
        <taxon>Pseudomonadati</taxon>
        <taxon>Pseudomonadota</taxon>
        <taxon>Alphaproteobacteria</taxon>
        <taxon>Hyphomicrobiales</taxon>
        <taxon>Amorphaceae</taxon>
        <taxon>Amorphus</taxon>
    </lineage>
</organism>
<reference evidence="2" key="1">
    <citation type="submission" date="2023-07" db="EMBL/GenBank/DDBJ databases">
        <title>Genomic Encyclopedia of Type Strains, Phase IV (KMG-IV): sequencing the most valuable type-strain genomes for metagenomic binning, comparative biology and taxonomic classification.</title>
        <authorList>
            <person name="Goeker M."/>
        </authorList>
    </citation>
    <scope>NUCLEOTIDE SEQUENCE</scope>
    <source>
        <strain evidence="2">DSM 21202</strain>
    </source>
</reference>
<proteinExistence type="predicted"/>
<sequence>MLKIGVHPMNLHLRLAELWPAPFADMDVEFVSYPEGRDTGKLIAEGRLAVGGTGSTPPLISQSEGLPVIYLAASAPRPANGAILVAVDSPIATLDQLKGKRVALIDGSFHTYLLARSLEQAGLRLTDVQRCEMSPQASREALARGEVDVWIAMAPMIDQTIEAGETRLLTLCGSTIPNRSVFWTLRDAEATSNELEGFVAGLVALGRQVSADPDRAVALLAGKAPSAEARAAWKGVVMGRDWTVVPASPSLVAEQQEEADVLHAHGDFAAPLKIESFRAAVGAA</sequence>
<dbReference type="AlphaFoldDB" id="A0AAE3VNJ8"/>
<evidence type="ECO:0000313" key="3">
    <source>
        <dbReference type="Proteomes" id="UP001229244"/>
    </source>
</evidence>
<name>A0AAE3VNJ8_9HYPH</name>
<dbReference type="PANTHER" id="PTHR30024:SF42">
    <property type="entry name" value="ALIPHATIC SULFONATES-BINDING PROTEIN-RELATED"/>
    <property type="match status" value="1"/>
</dbReference>
<dbReference type="Gene3D" id="3.40.190.10">
    <property type="entry name" value="Periplasmic binding protein-like II"/>
    <property type="match status" value="2"/>
</dbReference>
<dbReference type="SUPFAM" id="SSF53850">
    <property type="entry name" value="Periplasmic binding protein-like II"/>
    <property type="match status" value="1"/>
</dbReference>
<feature type="domain" description="SsuA/THI5-like" evidence="1">
    <location>
        <begin position="25"/>
        <end position="156"/>
    </location>
</feature>
<dbReference type="PANTHER" id="PTHR30024">
    <property type="entry name" value="ALIPHATIC SULFONATES-BINDING PROTEIN-RELATED"/>
    <property type="match status" value="1"/>
</dbReference>
<evidence type="ECO:0000313" key="2">
    <source>
        <dbReference type="EMBL" id="MDQ0314961.1"/>
    </source>
</evidence>
<dbReference type="Pfam" id="PF09084">
    <property type="entry name" value="NMT1"/>
    <property type="match status" value="1"/>
</dbReference>
<dbReference type="EMBL" id="JAUSUL010000001">
    <property type="protein sequence ID" value="MDQ0314961.1"/>
    <property type="molecule type" value="Genomic_DNA"/>
</dbReference>
<comment type="caution">
    <text evidence="2">The sequence shown here is derived from an EMBL/GenBank/DDBJ whole genome shotgun (WGS) entry which is preliminary data.</text>
</comment>
<protein>
    <submittedName>
        <fullName evidence="2">ABC-type nitrate/sulfonate/bicarbonate transport system substrate-binding protein</fullName>
    </submittedName>
</protein>
<dbReference type="Proteomes" id="UP001229244">
    <property type="component" value="Unassembled WGS sequence"/>
</dbReference>